<sequence>MIECPQGDKMTEISQRYMLSQTLKERVYYAARDGMAITLFALLSEKCDIVQELLNQQVVEEDGQRCTPLIIAARQGHEKVVKMIVQKFKPDLEQEGIVKFDGYVIEGASSLWCAAGFGKIELEEVNPHLRGGRVENRLGKTTLSSPDRDLNLDLPVLSSRAQHDSRVLVTLHVPRGAGHLNVVKTLVKMGADVNHPTKTNSTPLRAACFDGRLDIVRYLTDHHANIHLANKYNNTCLMIAAYKGHLDIVSFLLEKGANPNEKAHCGATALHFAAECGHVDIVRELLEHGAHITKNENGMTPLIAAAERTRSDVVEYFVTRPEVSHEEKIDALELLGASYANDKDNYCLNRAYMYLHRTMTMRYSDPYNIVKKKLDTPISAYENWVECQTLDELEKIQRIQNALHMESLSVRQRILGTHNPEVPHPVIFRGAVFADNARFDRCIELWLHALHLRQLNKVSVVKDLLRFAQVFSQMIHVGVVLPFAYVEDVLEASVIELERNKEKITNPGPKDDVEQIIEELESNITTVLYILVIITKLMQQCCKEGEFHVHRLVFKLNQLQVATRDGFTLLHLCVNADTPVDDFHTNDVCKFPCAATAKLLIQCGADVNAMDHNRNTPLHIIVSYQKPISDFLTLHSIILELTEAGAHIDTVNMQGETPFEAATTGVAEIILRTQTKLSLKCMAAKAVKTYNLTYEGHVPRSLESFIELHGPGVKQG</sequence>
<evidence type="ECO:0000256" key="2">
    <source>
        <dbReference type="ARBA" id="ARBA00022737"/>
    </source>
</evidence>
<keyword evidence="3" id="KW-0833">Ubl conjugation pathway</keyword>
<evidence type="ECO:0000256" key="5">
    <source>
        <dbReference type="ARBA" id="ARBA00038500"/>
    </source>
</evidence>
<dbReference type="Gene3D" id="1.25.40.20">
    <property type="entry name" value="Ankyrin repeat-containing domain"/>
    <property type="match status" value="5"/>
</dbReference>
<feature type="repeat" description="ANK" evidence="7">
    <location>
        <begin position="232"/>
        <end position="264"/>
    </location>
</feature>
<evidence type="ECO:0000256" key="6">
    <source>
        <dbReference type="ARBA" id="ARBA00072197"/>
    </source>
</evidence>
<keyword evidence="4 7" id="KW-0040">ANK repeat</keyword>
<dbReference type="Pfam" id="PF12796">
    <property type="entry name" value="Ank_2"/>
    <property type="match status" value="2"/>
</dbReference>
<feature type="repeat" description="ANK" evidence="7">
    <location>
        <begin position="199"/>
        <end position="231"/>
    </location>
</feature>
<evidence type="ECO:0000313" key="8">
    <source>
        <dbReference type="EMBL" id="CAD7575252.1"/>
    </source>
</evidence>
<dbReference type="InterPro" id="IPR036770">
    <property type="entry name" value="Ankyrin_rpt-contain_sf"/>
</dbReference>
<feature type="repeat" description="ANK" evidence="7">
    <location>
        <begin position="265"/>
        <end position="297"/>
    </location>
</feature>
<gene>
    <name evidence="8" type="ORF">TCMB3V08_LOCUS7849</name>
</gene>
<dbReference type="PANTHER" id="PTHR24173:SF78">
    <property type="entry name" value="PROTEIN FEM-1 HOMOLOG B"/>
    <property type="match status" value="1"/>
</dbReference>
<dbReference type="PROSITE" id="PS50088">
    <property type="entry name" value="ANK_REPEAT"/>
    <property type="match status" value="4"/>
</dbReference>
<evidence type="ECO:0000256" key="3">
    <source>
        <dbReference type="ARBA" id="ARBA00022786"/>
    </source>
</evidence>
<dbReference type="GO" id="GO:0005737">
    <property type="term" value="C:cytoplasm"/>
    <property type="evidence" value="ECO:0007669"/>
    <property type="project" value="UniProtKB-SubCell"/>
</dbReference>
<name>A0A7R9J9Q9_TIMCA</name>
<comment type="pathway">
    <text evidence="1">Protein modification; protein ubiquitination.</text>
</comment>
<dbReference type="AlphaFoldDB" id="A0A7R9J9Q9"/>
<organism evidence="8">
    <name type="scientific">Timema californicum</name>
    <name type="common">California timema</name>
    <name type="synonym">Walking stick</name>
    <dbReference type="NCBI Taxonomy" id="61474"/>
    <lineage>
        <taxon>Eukaryota</taxon>
        <taxon>Metazoa</taxon>
        <taxon>Ecdysozoa</taxon>
        <taxon>Arthropoda</taxon>
        <taxon>Hexapoda</taxon>
        <taxon>Insecta</taxon>
        <taxon>Pterygota</taxon>
        <taxon>Neoptera</taxon>
        <taxon>Polyneoptera</taxon>
        <taxon>Phasmatodea</taxon>
        <taxon>Timematodea</taxon>
        <taxon>Timematoidea</taxon>
        <taxon>Timematidae</taxon>
        <taxon>Timema</taxon>
    </lineage>
</organism>
<evidence type="ECO:0000256" key="4">
    <source>
        <dbReference type="ARBA" id="ARBA00023043"/>
    </source>
</evidence>
<dbReference type="Pfam" id="PF00023">
    <property type="entry name" value="Ank"/>
    <property type="match status" value="1"/>
</dbReference>
<protein>
    <recommendedName>
        <fullName evidence="6">Protein fem-1 homolog B</fullName>
    </recommendedName>
</protein>
<reference evidence="8" key="1">
    <citation type="submission" date="2020-11" db="EMBL/GenBank/DDBJ databases">
        <authorList>
            <person name="Tran Van P."/>
        </authorList>
    </citation>
    <scope>NUCLEOTIDE SEQUENCE</scope>
</reference>
<proteinExistence type="inferred from homology"/>
<comment type="similarity">
    <text evidence="5">Belongs to the fem-1 family.</text>
</comment>
<evidence type="ECO:0000256" key="7">
    <source>
        <dbReference type="PROSITE-ProRule" id="PRU00023"/>
    </source>
</evidence>
<dbReference type="EMBL" id="OE183040">
    <property type="protein sequence ID" value="CAD7575252.1"/>
    <property type="molecule type" value="Genomic_DNA"/>
</dbReference>
<dbReference type="InterPro" id="IPR002110">
    <property type="entry name" value="Ankyrin_rpt"/>
</dbReference>
<dbReference type="PANTHER" id="PTHR24173">
    <property type="entry name" value="ANKYRIN REPEAT CONTAINING"/>
    <property type="match status" value="1"/>
</dbReference>
<feature type="repeat" description="ANK" evidence="7">
    <location>
        <begin position="166"/>
        <end position="198"/>
    </location>
</feature>
<dbReference type="SMART" id="SM00248">
    <property type="entry name" value="ANK"/>
    <property type="match status" value="8"/>
</dbReference>
<dbReference type="PROSITE" id="PS50297">
    <property type="entry name" value="ANK_REP_REGION"/>
    <property type="match status" value="3"/>
</dbReference>
<dbReference type="SUPFAM" id="SSF48403">
    <property type="entry name" value="Ankyrin repeat"/>
    <property type="match status" value="2"/>
</dbReference>
<accession>A0A7R9J9Q9</accession>
<dbReference type="PRINTS" id="PR01415">
    <property type="entry name" value="ANKYRIN"/>
</dbReference>
<keyword evidence="2" id="KW-0677">Repeat</keyword>
<evidence type="ECO:0000256" key="1">
    <source>
        <dbReference type="ARBA" id="ARBA00004906"/>
    </source>
</evidence>